<sequence>MCHQANRLAERDGRPLYLLNISAWCGGKRPLTPEPHNIFRRGVEGSALYLLNHLCVSLQAWCGGARALSTEPPVRVSPGVVRRARSPEGSAVMESQHQPLKCVLESGGQGSCNPDWDPPINTSLNKSWALLIKGATFSTGYTDRIARTEREHSENTPRTQKKTQPEYREQRERT</sequence>
<evidence type="ECO:0000256" key="1">
    <source>
        <dbReference type="SAM" id="MobiDB-lite"/>
    </source>
</evidence>
<evidence type="ECO:0000313" key="3">
    <source>
        <dbReference type="Proteomes" id="UP001283361"/>
    </source>
</evidence>
<protein>
    <submittedName>
        <fullName evidence="2">Uncharacterized protein</fullName>
    </submittedName>
</protein>
<gene>
    <name evidence="2" type="ORF">RRG08_015990</name>
</gene>
<keyword evidence="3" id="KW-1185">Reference proteome</keyword>
<dbReference type="Proteomes" id="UP001283361">
    <property type="component" value="Unassembled WGS sequence"/>
</dbReference>
<dbReference type="AlphaFoldDB" id="A0AAE0YDT5"/>
<accession>A0AAE0YDT5</accession>
<reference evidence="2" key="1">
    <citation type="journal article" date="2023" name="G3 (Bethesda)">
        <title>A reference genome for the long-term kleptoplast-retaining sea slug Elysia crispata morphotype clarki.</title>
        <authorList>
            <person name="Eastman K.E."/>
            <person name="Pendleton A.L."/>
            <person name="Shaikh M.A."/>
            <person name="Suttiyut T."/>
            <person name="Ogas R."/>
            <person name="Tomko P."/>
            <person name="Gavelis G."/>
            <person name="Widhalm J.R."/>
            <person name="Wisecaver J.H."/>
        </authorList>
    </citation>
    <scope>NUCLEOTIDE SEQUENCE</scope>
    <source>
        <strain evidence="2">ECLA1</strain>
    </source>
</reference>
<feature type="region of interest" description="Disordered" evidence="1">
    <location>
        <begin position="147"/>
        <end position="174"/>
    </location>
</feature>
<evidence type="ECO:0000313" key="2">
    <source>
        <dbReference type="EMBL" id="KAK3741744.1"/>
    </source>
</evidence>
<feature type="compositionally biased region" description="Basic and acidic residues" evidence="1">
    <location>
        <begin position="163"/>
        <end position="174"/>
    </location>
</feature>
<comment type="caution">
    <text evidence="2">The sequence shown here is derived from an EMBL/GenBank/DDBJ whole genome shotgun (WGS) entry which is preliminary data.</text>
</comment>
<proteinExistence type="predicted"/>
<organism evidence="2 3">
    <name type="scientific">Elysia crispata</name>
    <name type="common">lettuce slug</name>
    <dbReference type="NCBI Taxonomy" id="231223"/>
    <lineage>
        <taxon>Eukaryota</taxon>
        <taxon>Metazoa</taxon>
        <taxon>Spiralia</taxon>
        <taxon>Lophotrochozoa</taxon>
        <taxon>Mollusca</taxon>
        <taxon>Gastropoda</taxon>
        <taxon>Heterobranchia</taxon>
        <taxon>Euthyneura</taxon>
        <taxon>Panpulmonata</taxon>
        <taxon>Sacoglossa</taxon>
        <taxon>Placobranchoidea</taxon>
        <taxon>Plakobranchidae</taxon>
        <taxon>Elysia</taxon>
    </lineage>
</organism>
<dbReference type="EMBL" id="JAWDGP010006398">
    <property type="protein sequence ID" value="KAK3741744.1"/>
    <property type="molecule type" value="Genomic_DNA"/>
</dbReference>
<name>A0AAE0YDT5_9GAST</name>